<dbReference type="InterPro" id="IPR039539">
    <property type="entry name" value="Ras_GTPase_bind_prot"/>
</dbReference>
<comment type="caution">
    <text evidence="6">The sequence shown here is derived from an EMBL/GenBank/DDBJ whole genome shotgun (WGS) entry which is preliminary data.</text>
</comment>
<feature type="region of interest" description="Disordered" evidence="3">
    <location>
        <begin position="220"/>
        <end position="374"/>
    </location>
</feature>
<dbReference type="SUPFAM" id="SSF54928">
    <property type="entry name" value="RNA-binding domain, RBD"/>
    <property type="match status" value="1"/>
</dbReference>
<keyword evidence="7" id="KW-1185">Reference proteome</keyword>
<evidence type="ECO:0000256" key="1">
    <source>
        <dbReference type="ARBA" id="ARBA00022884"/>
    </source>
</evidence>
<dbReference type="PANTHER" id="PTHR10693">
    <property type="entry name" value="RAS GTPASE-ACTIVATING PROTEIN-BINDING PROTEIN"/>
    <property type="match status" value="1"/>
</dbReference>
<evidence type="ECO:0000256" key="3">
    <source>
        <dbReference type="SAM" id="MobiDB-lite"/>
    </source>
</evidence>
<proteinExistence type="predicted"/>
<evidence type="ECO:0000259" key="4">
    <source>
        <dbReference type="PROSITE" id="PS50102"/>
    </source>
</evidence>
<organism evidence="6 7">
    <name type="scientific">Basidiobolus ranarum</name>
    <dbReference type="NCBI Taxonomy" id="34480"/>
    <lineage>
        <taxon>Eukaryota</taxon>
        <taxon>Fungi</taxon>
        <taxon>Fungi incertae sedis</taxon>
        <taxon>Zoopagomycota</taxon>
        <taxon>Entomophthoromycotina</taxon>
        <taxon>Basidiobolomycetes</taxon>
        <taxon>Basidiobolales</taxon>
        <taxon>Basidiobolaceae</taxon>
        <taxon>Basidiobolus</taxon>
    </lineage>
</organism>
<dbReference type="InterPro" id="IPR012677">
    <property type="entry name" value="Nucleotide-bd_a/b_plait_sf"/>
</dbReference>
<dbReference type="EMBL" id="JASJQH010007208">
    <property type="protein sequence ID" value="KAK9712597.1"/>
    <property type="molecule type" value="Genomic_DNA"/>
</dbReference>
<evidence type="ECO:0000256" key="2">
    <source>
        <dbReference type="PROSITE-ProRule" id="PRU00176"/>
    </source>
</evidence>
<dbReference type="Pfam" id="PF00076">
    <property type="entry name" value="RRM_1"/>
    <property type="match status" value="1"/>
</dbReference>
<dbReference type="Pfam" id="PF02136">
    <property type="entry name" value="NTF2"/>
    <property type="match status" value="1"/>
</dbReference>
<dbReference type="SUPFAM" id="SSF54427">
    <property type="entry name" value="NTF2-like"/>
    <property type="match status" value="1"/>
</dbReference>
<evidence type="ECO:0000313" key="7">
    <source>
        <dbReference type="Proteomes" id="UP001479436"/>
    </source>
</evidence>
<sequence>MTATTNNADTSNTPQKIESYEVGWMFVQEYYTFLNKDPSRLHCFYNKKSTMIHGIEGEQVKPYHGQQDIHAKILELAFDDCRVLVSSVDSQASLNGGIMIQVLGEMSNKGGPSQKFAQTFFLAEQPNGYFVLNDIFRFLKEEVEEELDYETDILEDFSTNNSNSTVIPTKVENLLTESIAIEEPVAKPEPVSSTEELKVPSMEEPTPIVEEKIVPTEPKVMDVPTDEPTALPIEVNGITEPQPKSSEAEKPAESTNKNKPQNDKVESVTPPADTKPVFKSWANLAANGRDKWGSQVADVRGTVASVSNQKSQQQSPSSQQQPSQPPQQQQQAPQQQQQNQASPQPPSQQQPSAQPQRNTRQETSLTRSNGYKQDENLSVFVKGVQDGMTPEMFKASFGSVGTVKAVDVIIPKNCAFIEFTSIEAYRKAVTQSTFVVNGQNVYAEERRKNPRQSGRPNYNQGERRGGYHQNGERSERGGERGGRRGRGG</sequence>
<feature type="domain" description="RRM" evidence="4">
    <location>
        <begin position="377"/>
        <end position="448"/>
    </location>
</feature>
<evidence type="ECO:0000313" key="6">
    <source>
        <dbReference type="EMBL" id="KAK9712597.1"/>
    </source>
</evidence>
<feature type="compositionally biased region" description="Basic and acidic residues" evidence="3">
    <location>
        <begin position="461"/>
        <end position="482"/>
    </location>
</feature>
<dbReference type="InterPro" id="IPR018222">
    <property type="entry name" value="Nuclear_transport_factor_2_euk"/>
</dbReference>
<dbReference type="SMART" id="SM00360">
    <property type="entry name" value="RRM"/>
    <property type="match status" value="1"/>
</dbReference>
<name>A0ABR2W0R3_9FUNG</name>
<dbReference type="Gene3D" id="3.30.70.330">
    <property type="match status" value="1"/>
</dbReference>
<gene>
    <name evidence="6" type="ORF">K7432_007041</name>
</gene>
<feature type="compositionally biased region" description="Polar residues" evidence="3">
    <location>
        <begin position="451"/>
        <end position="460"/>
    </location>
</feature>
<feature type="region of interest" description="Disordered" evidence="3">
    <location>
        <begin position="444"/>
        <end position="488"/>
    </location>
</feature>
<dbReference type="InterPro" id="IPR032710">
    <property type="entry name" value="NTF2-like_dom_sf"/>
</dbReference>
<feature type="compositionally biased region" description="Polar residues" evidence="3">
    <location>
        <begin position="357"/>
        <end position="371"/>
    </location>
</feature>
<protein>
    <recommendedName>
        <fullName evidence="8">NTF2-domain-containing protein</fullName>
    </recommendedName>
</protein>
<dbReference type="PROSITE" id="PS50102">
    <property type="entry name" value="RRM"/>
    <property type="match status" value="1"/>
</dbReference>
<dbReference type="InterPro" id="IPR000504">
    <property type="entry name" value="RRM_dom"/>
</dbReference>
<feature type="region of interest" description="Disordered" evidence="3">
    <location>
        <begin position="185"/>
        <end position="205"/>
    </location>
</feature>
<dbReference type="Proteomes" id="UP001479436">
    <property type="component" value="Unassembled WGS sequence"/>
</dbReference>
<dbReference type="InterPro" id="IPR002075">
    <property type="entry name" value="NTF2_dom"/>
</dbReference>
<dbReference type="CDD" id="cd00590">
    <property type="entry name" value="RRM_SF"/>
    <property type="match status" value="1"/>
</dbReference>
<evidence type="ECO:0000259" key="5">
    <source>
        <dbReference type="PROSITE" id="PS50177"/>
    </source>
</evidence>
<dbReference type="PANTHER" id="PTHR10693:SF20">
    <property type="entry name" value="AT27578P"/>
    <property type="match status" value="1"/>
</dbReference>
<dbReference type="CDD" id="cd00780">
    <property type="entry name" value="NTF2"/>
    <property type="match status" value="1"/>
</dbReference>
<keyword evidence="1 2" id="KW-0694">RNA-binding</keyword>
<dbReference type="PROSITE" id="PS50177">
    <property type="entry name" value="NTF2_DOMAIN"/>
    <property type="match status" value="1"/>
</dbReference>
<dbReference type="InterPro" id="IPR035979">
    <property type="entry name" value="RBD_domain_sf"/>
</dbReference>
<evidence type="ECO:0008006" key="8">
    <source>
        <dbReference type="Google" id="ProtNLM"/>
    </source>
</evidence>
<reference evidence="6 7" key="1">
    <citation type="submission" date="2023-04" db="EMBL/GenBank/DDBJ databases">
        <title>Genome of Basidiobolus ranarum AG-B5.</title>
        <authorList>
            <person name="Stajich J.E."/>
            <person name="Carter-House D."/>
            <person name="Gryganskyi A."/>
        </authorList>
    </citation>
    <scope>NUCLEOTIDE SEQUENCE [LARGE SCALE GENOMIC DNA]</scope>
    <source>
        <strain evidence="6 7">AG-B5</strain>
    </source>
</reference>
<feature type="compositionally biased region" description="Low complexity" evidence="3">
    <location>
        <begin position="311"/>
        <end position="342"/>
    </location>
</feature>
<dbReference type="Gene3D" id="3.10.450.50">
    <property type="match status" value="1"/>
</dbReference>
<accession>A0ABR2W0R3</accession>
<feature type="domain" description="NTF2" evidence="5">
    <location>
        <begin position="22"/>
        <end position="138"/>
    </location>
</feature>